<dbReference type="OrthoDB" id="9148175at2"/>
<comment type="caution">
    <text evidence="2">The sequence shown here is derived from an EMBL/GenBank/DDBJ whole genome shotgun (WGS) entry which is preliminary data.</text>
</comment>
<dbReference type="RefSeq" id="WP_110142603.1">
    <property type="nucleotide sequence ID" value="NZ_QHJG01000015.1"/>
</dbReference>
<dbReference type="AlphaFoldDB" id="A0A317U396"/>
<dbReference type="EMBL" id="QHJG01000015">
    <property type="protein sequence ID" value="PWY55695.1"/>
    <property type="molecule type" value="Genomic_DNA"/>
</dbReference>
<evidence type="ECO:0000313" key="5">
    <source>
        <dbReference type="Proteomes" id="UP000287374"/>
    </source>
</evidence>
<proteinExistence type="predicted"/>
<sequence length="556" mass="65721">MNGRIELTVGDQAKQLLNDIKFIKKWSILYDSCLYGTVYQSPDFVCSWYEVYYSEWQPVLVTLWNKDNDLTALWTLAFSLKTNTLAHAGTIQAEYHAWLAVPEVSDWFIKTAWFQLKNHFRFSILRFTYLPPSLLPILQSIPEMTYNLIVRKKNRPLIQLNAHELQKSFMKKKNKSKLNHLKKLGELKFLRITELVELERVLPELINYYDFRQGALHQVTPFRDDDKKRSFLVQLFVSAPDKICITVTYLNNTPIAAMIGMISNKMIHLDLLPSSPFLAECSPGKLHLMLLGEYLISQGYKQFDLTPGDDAWKERFANAHDEVSEVILYKFSYLRFLVKLFDGLKKLLKPYKNSLNKVRSFIHKGSNQCIAKLIYRIKNWIKEDNEMCIYFFERSSAQNFKSDERVKCNSISDLLHCEPWHNQYDFLSTALKRFNAKEYIYTMTIDNYLAIYIWMTKNRSFFSIFQYSVNIPEKSILFYDSSIHPKFRRKGLYKIMLAHMIHEAFTFTDIKSIYVFVLASNLPFRHAIEQAGFQYRSSIFMQRRFGFVKKWMNKPL</sequence>
<dbReference type="Gene3D" id="3.40.630.30">
    <property type="match status" value="1"/>
</dbReference>
<gene>
    <name evidence="2" type="ORF">DGG96_10400</name>
    <name evidence="3" type="ORF">ELY20_11815</name>
</gene>
<dbReference type="InterPro" id="IPR016181">
    <property type="entry name" value="Acyl_CoA_acyltransferase"/>
</dbReference>
<evidence type="ECO:0000313" key="3">
    <source>
        <dbReference type="EMBL" id="RUR21637.1"/>
    </source>
</evidence>
<dbReference type="InterPro" id="IPR038740">
    <property type="entry name" value="BioF2-like_GNAT_dom"/>
</dbReference>
<dbReference type="Proteomes" id="UP000287374">
    <property type="component" value="Unassembled WGS sequence"/>
</dbReference>
<name>A0A317U396_9GAMM</name>
<feature type="domain" description="N-acetyltransferase" evidence="1">
    <location>
        <begin position="404"/>
        <end position="556"/>
    </location>
</feature>
<evidence type="ECO:0000313" key="2">
    <source>
        <dbReference type="EMBL" id="PWY55695.1"/>
    </source>
</evidence>
<organism evidence="2 4">
    <name type="scientific">Legionella qingyii</name>
    <dbReference type="NCBI Taxonomy" id="2184757"/>
    <lineage>
        <taxon>Bacteria</taxon>
        <taxon>Pseudomonadati</taxon>
        <taxon>Pseudomonadota</taxon>
        <taxon>Gammaproteobacteria</taxon>
        <taxon>Legionellales</taxon>
        <taxon>Legionellaceae</taxon>
        <taxon>Legionella</taxon>
    </lineage>
</organism>
<dbReference type="EMBL" id="RZGX01000015">
    <property type="protein sequence ID" value="RUR21637.1"/>
    <property type="molecule type" value="Genomic_DNA"/>
</dbReference>
<evidence type="ECO:0000259" key="1">
    <source>
        <dbReference type="PROSITE" id="PS51186"/>
    </source>
</evidence>
<reference evidence="3 5" key="2">
    <citation type="submission" date="2018-12" db="EMBL/GenBank/DDBJ databases">
        <title>Legionella sp,whole genome shotgun sequence.</title>
        <authorList>
            <person name="Wu H."/>
        </authorList>
    </citation>
    <scope>NUCLEOTIDE SEQUENCE [LARGE SCALE GENOMIC DNA]</scope>
    <source>
        <strain evidence="3">Km489</strain>
        <strain evidence="5">km489</strain>
    </source>
</reference>
<protein>
    <submittedName>
        <fullName evidence="3">GNAT family N-acetyltransferase</fullName>
    </submittedName>
</protein>
<accession>A0A317U396</accession>
<dbReference type="InterPro" id="IPR000182">
    <property type="entry name" value="GNAT_dom"/>
</dbReference>
<dbReference type="Proteomes" id="UP000247152">
    <property type="component" value="Unassembled WGS sequence"/>
</dbReference>
<dbReference type="SUPFAM" id="SSF55729">
    <property type="entry name" value="Acyl-CoA N-acyltransferases (Nat)"/>
    <property type="match status" value="2"/>
</dbReference>
<reference evidence="2 4" key="1">
    <citation type="submission" date="2018-05" db="EMBL/GenBank/DDBJ databases">
        <title>Legionella qingyii sp.nov., whole genome shotgun sequence.</title>
        <authorList>
            <person name="Wu H."/>
            <person name="Zhu Q."/>
            <person name="Hu C."/>
        </authorList>
    </citation>
    <scope>NUCLEOTIDE SEQUENCE [LARGE SCALE GENOMIC DNA]</scope>
    <source>
        <strain evidence="2 4">HEB18</strain>
    </source>
</reference>
<dbReference type="PROSITE" id="PS51186">
    <property type="entry name" value="GNAT"/>
    <property type="match status" value="1"/>
</dbReference>
<evidence type="ECO:0000313" key="4">
    <source>
        <dbReference type="Proteomes" id="UP000247152"/>
    </source>
</evidence>
<dbReference type="GO" id="GO:0016747">
    <property type="term" value="F:acyltransferase activity, transferring groups other than amino-acyl groups"/>
    <property type="evidence" value="ECO:0007669"/>
    <property type="project" value="InterPro"/>
</dbReference>
<dbReference type="Pfam" id="PF13480">
    <property type="entry name" value="Acetyltransf_6"/>
    <property type="match status" value="1"/>
</dbReference>
<dbReference type="Pfam" id="PF00583">
    <property type="entry name" value="Acetyltransf_1"/>
    <property type="match status" value="1"/>
</dbReference>
<keyword evidence="5" id="KW-1185">Reference proteome</keyword>